<protein>
    <submittedName>
        <fullName evidence="1">Uncharacterized protein</fullName>
    </submittedName>
</protein>
<comment type="caution">
    <text evidence="1">The sequence shown here is derived from an EMBL/GenBank/DDBJ whole genome shotgun (WGS) entry which is preliminary data.</text>
</comment>
<evidence type="ECO:0000313" key="2">
    <source>
        <dbReference type="Proteomes" id="UP001054945"/>
    </source>
</evidence>
<sequence>MGMQFHLDDAFWEIFREMEQVWGNSFLMWKRCLFSNCPMKVFNLLIYSVEYPLRCGNTVPGRFSETGEKVCRILTTKALSLTALNRT</sequence>
<name>A0AAV4WV94_CAEEX</name>
<dbReference type="EMBL" id="BPLR01016846">
    <property type="protein sequence ID" value="GIY86812.1"/>
    <property type="molecule type" value="Genomic_DNA"/>
</dbReference>
<reference evidence="1 2" key="1">
    <citation type="submission" date="2021-06" db="EMBL/GenBank/DDBJ databases">
        <title>Caerostris extrusa draft genome.</title>
        <authorList>
            <person name="Kono N."/>
            <person name="Arakawa K."/>
        </authorList>
    </citation>
    <scope>NUCLEOTIDE SEQUENCE [LARGE SCALE GENOMIC DNA]</scope>
</reference>
<organism evidence="1 2">
    <name type="scientific">Caerostris extrusa</name>
    <name type="common">Bark spider</name>
    <name type="synonym">Caerostris bankana</name>
    <dbReference type="NCBI Taxonomy" id="172846"/>
    <lineage>
        <taxon>Eukaryota</taxon>
        <taxon>Metazoa</taxon>
        <taxon>Ecdysozoa</taxon>
        <taxon>Arthropoda</taxon>
        <taxon>Chelicerata</taxon>
        <taxon>Arachnida</taxon>
        <taxon>Araneae</taxon>
        <taxon>Araneomorphae</taxon>
        <taxon>Entelegynae</taxon>
        <taxon>Araneoidea</taxon>
        <taxon>Araneidae</taxon>
        <taxon>Caerostris</taxon>
    </lineage>
</organism>
<dbReference type="AlphaFoldDB" id="A0AAV4WV94"/>
<keyword evidence="2" id="KW-1185">Reference proteome</keyword>
<accession>A0AAV4WV94</accession>
<gene>
    <name evidence="1" type="ORF">CEXT_181421</name>
</gene>
<proteinExistence type="predicted"/>
<dbReference type="Proteomes" id="UP001054945">
    <property type="component" value="Unassembled WGS sequence"/>
</dbReference>
<evidence type="ECO:0000313" key="1">
    <source>
        <dbReference type="EMBL" id="GIY86812.1"/>
    </source>
</evidence>